<dbReference type="Proteomes" id="UP000604475">
    <property type="component" value="Unassembled WGS sequence"/>
</dbReference>
<evidence type="ECO:0000313" key="4">
    <source>
        <dbReference type="EMBL" id="MBL7630276.1"/>
    </source>
</evidence>
<feature type="region of interest" description="Disordered" evidence="1">
    <location>
        <begin position="1107"/>
        <end position="1150"/>
    </location>
</feature>
<evidence type="ECO:0000259" key="2">
    <source>
        <dbReference type="PROSITE" id="PS50104"/>
    </source>
</evidence>
<dbReference type="InterPro" id="IPR000157">
    <property type="entry name" value="TIR_dom"/>
</dbReference>
<evidence type="ECO:0000256" key="1">
    <source>
        <dbReference type="SAM" id="MobiDB-lite"/>
    </source>
</evidence>
<sequence>MTTLAGLISGLRDLGADVDATALADALLLAVRRARAESGAETAGEVPGDSDDRPAGDQPETPPSSAVSEDAIDPAARTEIFDIAGGTGSRRASAVHVPRARSLPRAQEIARALRPLKRRHLRGRRAILDIDATIEAFAETDVLIPVMRPEPERWFDLDLVVDDSPTNRVWHELTTELLATFRDTGAFRSLRRWRLDVAKGILLDSAGRPAPAARLHEPESRRLVVLFSDCADPAWSADSTAWDLLHGWARGTPTVLLNPLPLRLWSRQSGFADVRRWVRLVNRAPGGPNTSLDAYPTGIAPLHQRPRLVLPAGTVLLPIAGLTPQALGAWAQMIAARRSDGLTGVLLAMPSIGAPAGPEAAAGGTADRPPIGADSVVESDLLDDDDTLDDEDDGWNDGWDDTTPSAADYVTEFRENASNAHVYRLAVLGSAQPVVSLSLMQLFRQEVVDGSEVSDLAEFVVSDLINAIPGNDDREILLRYRDEEVLRLLRRSLSTADMFARDRALTAFIARQAGRGATFTAAVPHQDGELSLPESVVAFARASRATLRGLGFAGPKPPVPPQPPVPPAQDPAADGLTEEEISVLARVHLGPAQDPAADRLTEEEIGELARVYSGRGSAETVLARAGLPSSDWPARFETPLRFWTIIARQLDANILSEGGRKILAAAAEDFPGNPVFHRTQRDPLADKIAGGGLTEEEIETLADVYGYKPAARRLLEAVGLPYGQNPIPSNSPVEFWREVARMLEFRAVPEGRRRLLAAASAQFPENRTLMAAAARAEAEAASGPRSEEEPSHAPERPSEEEPPSPDDQLTDWLAESEVRALTEYYYNLDSARRLLENAGLRYESLPVNTETPMQFWVAVNRMLTFGALVGARRRILEIATRSYPGARVFQSGLEAAVRAEAARAEATPPASARDQRDSAVHYTVLAVDMVAFAMLGVAAQRALQVGLREVIRKALDAVGGDAWIRGMDRGDGFFTMFPATVSKAYIVVEFVRELTIVLREYNETRTEQGRLRLRVAIHEGEVYTDSDGWGGDAVVIAMRLVDSDPVRAALAAEPTADLALILSPTIYDSVVRAGLRGTRPSDYREVEMHGKYRGLAWVTLPSIGAPHVPSAPGTTSTGQTTDQAPAAAPAAEQEADKPQGDDETGSPLRDDTRWDFVLSAAVGDEDWGAWIKYCLEEEDYRVRFPQVDVRVGESMVHAFDEAIRYSRWSIVVLSRASETSDSFGPGWSQAFRRDPNETTRTLIPVRVEDFQPQGLFATIMYIDLVGLDEREARATLIRQIRRSVVGGHRLPKLPPLPGGGRDKPTSPPSSLGRTGRLTDPPPFPDPRS</sequence>
<dbReference type="SUPFAM" id="SSF52200">
    <property type="entry name" value="Toll/Interleukin receptor TIR domain"/>
    <property type="match status" value="1"/>
</dbReference>
<proteinExistence type="predicted"/>
<organism evidence="4 5">
    <name type="scientific">Frankia nepalensis</name>
    <dbReference type="NCBI Taxonomy" id="1836974"/>
    <lineage>
        <taxon>Bacteria</taxon>
        <taxon>Bacillati</taxon>
        <taxon>Actinomycetota</taxon>
        <taxon>Actinomycetes</taxon>
        <taxon>Frankiales</taxon>
        <taxon>Frankiaceae</taxon>
        <taxon>Frankia</taxon>
    </lineage>
</organism>
<feature type="region of interest" description="Disordered" evidence="1">
    <location>
        <begin position="382"/>
        <end position="402"/>
    </location>
</feature>
<feature type="domain" description="Guanylate cyclase" evidence="3">
    <location>
        <begin position="923"/>
        <end position="1041"/>
    </location>
</feature>
<feature type="compositionally biased region" description="Basic and acidic residues" evidence="1">
    <location>
        <begin position="785"/>
        <end position="799"/>
    </location>
</feature>
<name>A0A937RDQ6_9ACTN</name>
<evidence type="ECO:0000313" key="5">
    <source>
        <dbReference type="Proteomes" id="UP000604475"/>
    </source>
</evidence>
<dbReference type="NCBIfam" id="NF041121">
    <property type="entry name" value="SAV_2336_NTERM"/>
    <property type="match status" value="1"/>
</dbReference>
<feature type="compositionally biased region" description="Low complexity" evidence="1">
    <location>
        <begin position="772"/>
        <end position="784"/>
    </location>
</feature>
<feature type="compositionally biased region" description="Acidic residues" evidence="1">
    <location>
        <begin position="382"/>
        <end position="400"/>
    </location>
</feature>
<feature type="region of interest" description="Disordered" evidence="1">
    <location>
        <begin position="554"/>
        <end position="573"/>
    </location>
</feature>
<feature type="compositionally biased region" description="Pro residues" evidence="1">
    <location>
        <begin position="555"/>
        <end position="569"/>
    </location>
</feature>
<dbReference type="PROSITE" id="PS50125">
    <property type="entry name" value="GUANYLATE_CYCLASE_2"/>
    <property type="match status" value="1"/>
</dbReference>
<dbReference type="GO" id="GO:0004016">
    <property type="term" value="F:adenylate cyclase activity"/>
    <property type="evidence" value="ECO:0007669"/>
    <property type="project" value="UniProtKB-ARBA"/>
</dbReference>
<feature type="region of interest" description="Disordered" evidence="1">
    <location>
        <begin position="38"/>
        <end position="72"/>
    </location>
</feature>
<evidence type="ECO:0000259" key="3">
    <source>
        <dbReference type="PROSITE" id="PS50125"/>
    </source>
</evidence>
<feature type="region of interest" description="Disordered" evidence="1">
    <location>
        <begin position="772"/>
        <end position="809"/>
    </location>
</feature>
<dbReference type="EMBL" id="JAEACQ010000245">
    <property type="protein sequence ID" value="MBL7630276.1"/>
    <property type="molecule type" value="Genomic_DNA"/>
</dbReference>
<reference evidence="4" key="1">
    <citation type="submission" date="2020-12" db="EMBL/GenBank/DDBJ databases">
        <title>Genomic characterization of non-nitrogen-fixing Frankia strains.</title>
        <authorList>
            <person name="Carlos-Shanley C."/>
            <person name="Guerra T."/>
            <person name="Hahn D."/>
        </authorList>
    </citation>
    <scope>NUCLEOTIDE SEQUENCE</scope>
    <source>
        <strain evidence="4">CN6</strain>
    </source>
</reference>
<feature type="compositionally biased region" description="Pro residues" evidence="1">
    <location>
        <begin position="1319"/>
        <end position="1328"/>
    </location>
</feature>
<dbReference type="InterPro" id="IPR001054">
    <property type="entry name" value="A/G_cyclase"/>
</dbReference>
<dbReference type="GO" id="GO:0009190">
    <property type="term" value="P:cyclic nucleotide biosynthetic process"/>
    <property type="evidence" value="ECO:0007669"/>
    <property type="project" value="InterPro"/>
</dbReference>
<comment type="caution">
    <text evidence="4">The sequence shown here is derived from an EMBL/GenBank/DDBJ whole genome shotgun (WGS) entry which is preliminary data.</text>
</comment>
<dbReference type="SUPFAM" id="SSF55073">
    <property type="entry name" value="Nucleotide cyclase"/>
    <property type="match status" value="1"/>
</dbReference>
<dbReference type="Gene3D" id="3.40.50.10140">
    <property type="entry name" value="Toll/interleukin-1 receptor homology (TIR) domain"/>
    <property type="match status" value="1"/>
</dbReference>
<dbReference type="GO" id="GO:0035556">
    <property type="term" value="P:intracellular signal transduction"/>
    <property type="evidence" value="ECO:0007669"/>
    <property type="project" value="InterPro"/>
</dbReference>
<accession>A0A937RDQ6</accession>
<dbReference type="InterPro" id="IPR045430">
    <property type="entry name" value="EAD1"/>
</dbReference>
<dbReference type="RefSeq" id="WP_203003244.1">
    <property type="nucleotide sequence ID" value="NZ_JADWYU010000094.1"/>
</dbReference>
<feature type="compositionally biased region" description="Low complexity" evidence="1">
    <location>
        <begin position="1123"/>
        <end position="1132"/>
    </location>
</feature>
<protein>
    <submittedName>
        <fullName evidence="4">TIR domain-containing protein</fullName>
    </submittedName>
</protein>
<dbReference type="Pfam" id="PF13676">
    <property type="entry name" value="TIR_2"/>
    <property type="match status" value="1"/>
</dbReference>
<dbReference type="Gene3D" id="3.30.70.1230">
    <property type="entry name" value="Nucleotide cyclase"/>
    <property type="match status" value="1"/>
</dbReference>
<feature type="region of interest" description="Disordered" evidence="1">
    <location>
        <begin position="1288"/>
        <end position="1328"/>
    </location>
</feature>
<dbReference type="InterPro" id="IPR029787">
    <property type="entry name" value="Nucleotide_cyclase"/>
</dbReference>
<dbReference type="Pfam" id="PF19955">
    <property type="entry name" value="EAD1"/>
    <property type="match status" value="3"/>
</dbReference>
<keyword evidence="5" id="KW-1185">Reference proteome</keyword>
<feature type="compositionally biased region" description="Polar residues" evidence="1">
    <location>
        <begin position="1112"/>
        <end position="1122"/>
    </location>
</feature>
<gene>
    <name evidence="4" type="ORF">I7412_24570</name>
</gene>
<feature type="domain" description="TIR" evidence="2">
    <location>
        <begin position="1152"/>
        <end position="1284"/>
    </location>
</feature>
<dbReference type="InterPro" id="IPR035897">
    <property type="entry name" value="Toll_tir_struct_dom_sf"/>
</dbReference>
<dbReference type="PROSITE" id="PS50104">
    <property type="entry name" value="TIR"/>
    <property type="match status" value="1"/>
</dbReference>
<dbReference type="InterPro" id="IPR047738">
    <property type="entry name" value="SAV_2336-like_N"/>
</dbReference>